<comment type="caution">
    <text evidence="1">The sequence shown here is derived from an EMBL/GenBank/DDBJ whole genome shotgun (WGS) entry which is preliminary data.</text>
</comment>
<accession>A0A5D0MF79</accession>
<dbReference type="Gene3D" id="3.40.50.300">
    <property type="entry name" value="P-loop containing nucleotide triphosphate hydrolases"/>
    <property type="match status" value="1"/>
</dbReference>
<dbReference type="EMBL" id="VSIV01000396">
    <property type="protein sequence ID" value="TYB32317.1"/>
    <property type="molecule type" value="Genomic_DNA"/>
</dbReference>
<feature type="non-terminal residue" evidence="1">
    <location>
        <position position="41"/>
    </location>
</feature>
<dbReference type="SUPFAM" id="SSF52540">
    <property type="entry name" value="P-loop containing nucleoside triphosphate hydrolases"/>
    <property type="match status" value="1"/>
</dbReference>
<dbReference type="Proteomes" id="UP000323337">
    <property type="component" value="Unassembled WGS sequence"/>
</dbReference>
<organism evidence="1 2">
    <name type="scientific">Flexistipes sinusarabici</name>
    <dbReference type="NCBI Taxonomy" id="2352"/>
    <lineage>
        <taxon>Bacteria</taxon>
        <taxon>Pseudomonadati</taxon>
        <taxon>Deferribacterota</taxon>
        <taxon>Deferribacteres</taxon>
        <taxon>Deferribacterales</taxon>
        <taxon>Flexistipitaceae</taxon>
        <taxon>Flexistipes</taxon>
    </lineage>
</organism>
<name>A0A5D0MF79_FLESI</name>
<keyword evidence="1" id="KW-0547">Nucleotide-binding</keyword>
<dbReference type="AlphaFoldDB" id="A0A5D0MF79"/>
<sequence>MIIQIKDLHKYFGDLEVLKGINLNIEMGEVVVIIGASGSGK</sequence>
<gene>
    <name evidence="1" type="primary">glnQ</name>
    <name evidence="1" type="ORF">FXF49_12125</name>
</gene>
<dbReference type="GO" id="GO:0005524">
    <property type="term" value="F:ATP binding"/>
    <property type="evidence" value="ECO:0007669"/>
    <property type="project" value="UniProtKB-KW"/>
</dbReference>
<protein>
    <submittedName>
        <fullName evidence="1">Glutamine ABC transporter ATP-binding protein GlnQ</fullName>
    </submittedName>
</protein>
<proteinExistence type="predicted"/>
<evidence type="ECO:0000313" key="1">
    <source>
        <dbReference type="EMBL" id="TYB32317.1"/>
    </source>
</evidence>
<reference evidence="1 2" key="1">
    <citation type="submission" date="2019-08" db="EMBL/GenBank/DDBJ databases">
        <title>Genomic characterization of a novel candidate phylum (ARYD3) from a high temperature, high salinity tertiary oil reservoir in north central Oklahoma, USA.</title>
        <authorList>
            <person name="Youssef N.H."/>
            <person name="Yadav A."/>
            <person name="Elshahed M.S."/>
        </authorList>
    </citation>
    <scope>NUCLEOTIDE SEQUENCE [LARGE SCALE GENOMIC DNA]</scope>
    <source>
        <strain evidence="1">ARYD1</strain>
    </source>
</reference>
<dbReference type="InterPro" id="IPR027417">
    <property type="entry name" value="P-loop_NTPase"/>
</dbReference>
<evidence type="ECO:0000313" key="2">
    <source>
        <dbReference type="Proteomes" id="UP000323337"/>
    </source>
</evidence>
<keyword evidence="1" id="KW-0067">ATP-binding</keyword>